<accession>A0A7I8WDI0</accession>
<name>A0A7I8WDI0_9ANNE</name>
<evidence type="ECO:0000313" key="2">
    <source>
        <dbReference type="EMBL" id="CAD5126178.1"/>
    </source>
</evidence>
<feature type="compositionally biased region" description="Low complexity" evidence="1">
    <location>
        <begin position="295"/>
        <end position="304"/>
    </location>
</feature>
<organism evidence="2 3">
    <name type="scientific">Dimorphilus gyrociliatus</name>
    <dbReference type="NCBI Taxonomy" id="2664684"/>
    <lineage>
        <taxon>Eukaryota</taxon>
        <taxon>Metazoa</taxon>
        <taxon>Spiralia</taxon>
        <taxon>Lophotrochozoa</taxon>
        <taxon>Annelida</taxon>
        <taxon>Polychaeta</taxon>
        <taxon>Polychaeta incertae sedis</taxon>
        <taxon>Dinophilidae</taxon>
        <taxon>Dimorphilus</taxon>
    </lineage>
</organism>
<proteinExistence type="predicted"/>
<dbReference type="AlphaFoldDB" id="A0A7I8WDI0"/>
<gene>
    <name evidence="2" type="ORF">DGYR_LOCUS13438</name>
</gene>
<dbReference type="Proteomes" id="UP000549394">
    <property type="component" value="Unassembled WGS sequence"/>
</dbReference>
<feature type="region of interest" description="Disordered" evidence="1">
    <location>
        <begin position="323"/>
        <end position="348"/>
    </location>
</feature>
<evidence type="ECO:0000313" key="3">
    <source>
        <dbReference type="Proteomes" id="UP000549394"/>
    </source>
</evidence>
<sequence length="522" mass="61916">MSTMVHLDYPRSENFLQWDELECLSRALGFPSDYLLREIPKEYTEKSGITIENFYYLINKHHCFDRAVDHTFNIHSPQWNLKVIKKSVYLLSHRAISFKQLFDIRIAYGVYETLDTRGLLTEEERLRRALKMCNFQISPMKKRHRLKHMQQAFTESNRMQLDEFMQLILWCKKYQEWENKGSNLNLTKDFSTGLYELEDFNELLHHHDEKMGWKLDEEYLQEERAFSKERHGSKRLPKESTIDPEVRRRMVYEHMRKYMPLKEEMNKSEGRVQSAQAGYIRDRPITTPRVINDFQSNNNSQSQSTDNHPNSLQDRMKVFYKRPKTSHAKNTKSSKSQSNYPARPYSTPPVIRQEDVEELERNVSNLKFSDVTLVDKYKKRFVGDMEYLYPGFSQRSIGKDIRNARRPKTAPVGQRVGTVKRRILMKQQSTQSQLNEEQRQQEVKNDILKGTEAVVGTKNWKLVLDHMENVPIIEPKSKDVKFKMRKSKRTEKAKLSRLVNLVEKDSPYMARKLAFAAVKQRP</sequence>
<reference evidence="2 3" key="1">
    <citation type="submission" date="2020-08" db="EMBL/GenBank/DDBJ databases">
        <authorList>
            <person name="Hejnol A."/>
        </authorList>
    </citation>
    <scope>NUCLEOTIDE SEQUENCE [LARGE SCALE GENOMIC DNA]</scope>
</reference>
<comment type="caution">
    <text evidence="2">The sequence shown here is derived from an EMBL/GenBank/DDBJ whole genome shotgun (WGS) entry which is preliminary data.</text>
</comment>
<feature type="region of interest" description="Disordered" evidence="1">
    <location>
        <begin position="262"/>
        <end position="311"/>
    </location>
</feature>
<protein>
    <submittedName>
        <fullName evidence="2">DgyrCDS14348</fullName>
    </submittedName>
</protein>
<keyword evidence="3" id="KW-1185">Reference proteome</keyword>
<evidence type="ECO:0000256" key="1">
    <source>
        <dbReference type="SAM" id="MobiDB-lite"/>
    </source>
</evidence>
<feature type="compositionally biased region" description="Basic residues" evidence="1">
    <location>
        <begin position="323"/>
        <end position="332"/>
    </location>
</feature>
<dbReference type="EMBL" id="CAJFCJ010000033">
    <property type="protein sequence ID" value="CAD5126178.1"/>
    <property type="molecule type" value="Genomic_DNA"/>
</dbReference>
<dbReference type="OrthoDB" id="6089094at2759"/>